<keyword evidence="1" id="KW-0812">Transmembrane</keyword>
<keyword evidence="1" id="KW-0472">Membrane</keyword>
<proteinExistence type="predicted"/>
<feature type="non-terminal residue" evidence="2">
    <location>
        <position position="116"/>
    </location>
</feature>
<keyword evidence="3" id="KW-1185">Reference proteome</keyword>
<evidence type="ECO:0000313" key="3">
    <source>
        <dbReference type="Proteomes" id="UP000237000"/>
    </source>
</evidence>
<feature type="transmembrane region" description="Helical" evidence="1">
    <location>
        <begin position="12"/>
        <end position="34"/>
    </location>
</feature>
<name>A0A2P5BDH1_TREOI</name>
<protein>
    <recommendedName>
        <fullName evidence="4">Transmembrane protein</fullName>
    </recommendedName>
</protein>
<gene>
    <name evidence="2" type="ORF">TorRG33x02_324930</name>
</gene>
<evidence type="ECO:0008006" key="4">
    <source>
        <dbReference type="Google" id="ProtNLM"/>
    </source>
</evidence>
<evidence type="ECO:0000313" key="2">
    <source>
        <dbReference type="EMBL" id="PON46830.1"/>
    </source>
</evidence>
<dbReference type="Proteomes" id="UP000237000">
    <property type="component" value="Unassembled WGS sequence"/>
</dbReference>
<keyword evidence="1" id="KW-1133">Transmembrane helix</keyword>
<dbReference type="EMBL" id="JXTC01000546">
    <property type="protein sequence ID" value="PON46830.1"/>
    <property type="molecule type" value="Genomic_DNA"/>
</dbReference>
<dbReference type="AlphaFoldDB" id="A0A2P5BDH1"/>
<accession>A0A2P5BDH1</accession>
<sequence>MISSHACKAVHGCCGSVVIVRSVVIIIAVVALVVDRCSRRIVVVGGIIIIIAKACSRSIVVVQSIIIYISVLLMVRPCGNDHNAFGNHFRRNLFKLRNILNSTLEDGFAQDSKYYT</sequence>
<comment type="caution">
    <text evidence="2">The sequence shown here is derived from an EMBL/GenBank/DDBJ whole genome shotgun (WGS) entry which is preliminary data.</text>
</comment>
<feature type="transmembrane region" description="Helical" evidence="1">
    <location>
        <begin position="40"/>
        <end position="73"/>
    </location>
</feature>
<evidence type="ECO:0000256" key="1">
    <source>
        <dbReference type="SAM" id="Phobius"/>
    </source>
</evidence>
<dbReference type="InParanoid" id="A0A2P5BDH1"/>
<organism evidence="2 3">
    <name type="scientific">Trema orientale</name>
    <name type="common">Charcoal tree</name>
    <name type="synonym">Celtis orientalis</name>
    <dbReference type="NCBI Taxonomy" id="63057"/>
    <lineage>
        <taxon>Eukaryota</taxon>
        <taxon>Viridiplantae</taxon>
        <taxon>Streptophyta</taxon>
        <taxon>Embryophyta</taxon>
        <taxon>Tracheophyta</taxon>
        <taxon>Spermatophyta</taxon>
        <taxon>Magnoliopsida</taxon>
        <taxon>eudicotyledons</taxon>
        <taxon>Gunneridae</taxon>
        <taxon>Pentapetalae</taxon>
        <taxon>rosids</taxon>
        <taxon>fabids</taxon>
        <taxon>Rosales</taxon>
        <taxon>Cannabaceae</taxon>
        <taxon>Trema</taxon>
    </lineage>
</organism>
<reference evidence="3" key="1">
    <citation type="submission" date="2016-06" db="EMBL/GenBank/DDBJ databases">
        <title>Parallel loss of symbiosis genes in relatives of nitrogen-fixing non-legume Parasponia.</title>
        <authorList>
            <person name="Van Velzen R."/>
            <person name="Holmer R."/>
            <person name="Bu F."/>
            <person name="Rutten L."/>
            <person name="Van Zeijl A."/>
            <person name="Liu W."/>
            <person name="Santuari L."/>
            <person name="Cao Q."/>
            <person name="Sharma T."/>
            <person name="Shen D."/>
            <person name="Roswanjaya Y."/>
            <person name="Wardhani T."/>
            <person name="Kalhor M.S."/>
            <person name="Jansen J."/>
            <person name="Van den Hoogen J."/>
            <person name="Gungor B."/>
            <person name="Hartog M."/>
            <person name="Hontelez J."/>
            <person name="Verver J."/>
            <person name="Yang W.-C."/>
            <person name="Schijlen E."/>
            <person name="Repin R."/>
            <person name="Schilthuizen M."/>
            <person name="Schranz E."/>
            <person name="Heidstra R."/>
            <person name="Miyata K."/>
            <person name="Fedorova E."/>
            <person name="Kohlen W."/>
            <person name="Bisseling T."/>
            <person name="Smit S."/>
            <person name="Geurts R."/>
        </authorList>
    </citation>
    <scope>NUCLEOTIDE SEQUENCE [LARGE SCALE GENOMIC DNA]</scope>
    <source>
        <strain evidence="3">cv. RG33-2</strain>
    </source>
</reference>